<protein>
    <submittedName>
        <fullName evidence="6">ABC transporter ATP-binding protein</fullName>
    </submittedName>
</protein>
<dbReference type="GO" id="GO:0005524">
    <property type="term" value="F:ATP binding"/>
    <property type="evidence" value="ECO:0007669"/>
    <property type="project" value="UniProtKB-KW"/>
</dbReference>
<keyword evidence="1" id="KW-0677">Repeat</keyword>
<keyword evidence="2" id="KW-0547">Nucleotide-binding</keyword>
<dbReference type="Proteomes" id="UP000287022">
    <property type="component" value="Unassembled WGS sequence"/>
</dbReference>
<evidence type="ECO:0000256" key="1">
    <source>
        <dbReference type="ARBA" id="ARBA00022737"/>
    </source>
</evidence>
<sequence length="545" mass="60114">MLSVQAQQLSYRFADGTSLFHELSFSFDVTRSGLVGDNGVGKSILAALLAEQRQPSSGTLTVPASVTLVSQEQTFRHTTTVAEVLGVQDVLEARQQIAAGSCDARWFECIGEQWTLPEQRLAALQAMGLHLSLQTRWQQLSGGERQRILLWQALTQVAPVAPQLLILDEPSNHLDQEGRAWLLRQMRGYAGALLVISHDRQLLRQMEQIVELSALGVRCYGGNYDSYQTQKARETEAVARQLKTVQRQQKQAQLQAQKRLEQAQQRAAQGNKSRQRKSQSKVLLDAQKERATAQAGKRTIVDQQQSQRLAEQAQHLRAQQHLLRPQRLDFAPSKRHSKAVIVCREMVLPYGTSQTLSLCLHGNEKLHIQGANGSGKSSFLKILAGQLSPAAGTVALNAETFYLDQHFSLLDPSKTALQQLHQACSGFTAQELRTLLAGIGLRGEEAHRSIAQLSGGERMKLALLLISRQSSQPVLLLDEPDNHLDLASKILFAQTLAHYQGPVLLVSHDESFVCDAKIAQRLRLDGARAGAIESVVAEVAEGDNQ</sequence>
<dbReference type="PROSITE" id="PS00211">
    <property type="entry name" value="ABC_TRANSPORTER_1"/>
    <property type="match status" value="1"/>
</dbReference>
<dbReference type="STRING" id="1122124.GCA_000423165_01493"/>
<dbReference type="RefSeq" id="WP_051206857.1">
    <property type="nucleotide sequence ID" value="NZ_PIQE01000002.1"/>
</dbReference>
<dbReference type="InterPro" id="IPR003439">
    <property type="entry name" value="ABC_transporter-like_ATP-bd"/>
</dbReference>
<dbReference type="InterPro" id="IPR003593">
    <property type="entry name" value="AAA+_ATPase"/>
</dbReference>
<comment type="caution">
    <text evidence="6">The sequence shown here is derived from an EMBL/GenBank/DDBJ whole genome shotgun (WGS) entry which is preliminary data.</text>
</comment>
<dbReference type="InterPro" id="IPR017871">
    <property type="entry name" value="ABC_transporter-like_CS"/>
</dbReference>
<evidence type="ECO:0000256" key="4">
    <source>
        <dbReference type="SAM" id="MobiDB-lite"/>
    </source>
</evidence>
<proteinExistence type="predicted"/>
<keyword evidence="7" id="KW-1185">Reference proteome</keyword>
<evidence type="ECO:0000256" key="2">
    <source>
        <dbReference type="ARBA" id="ARBA00022741"/>
    </source>
</evidence>
<dbReference type="GO" id="GO:0016887">
    <property type="term" value="F:ATP hydrolysis activity"/>
    <property type="evidence" value="ECO:0007669"/>
    <property type="project" value="InterPro"/>
</dbReference>
<organism evidence="6 7">
    <name type="scientific">Pseudidiomarina sediminum</name>
    <dbReference type="NCBI Taxonomy" id="431675"/>
    <lineage>
        <taxon>Bacteria</taxon>
        <taxon>Pseudomonadati</taxon>
        <taxon>Pseudomonadota</taxon>
        <taxon>Gammaproteobacteria</taxon>
        <taxon>Alteromonadales</taxon>
        <taxon>Idiomarinaceae</taxon>
        <taxon>Pseudidiomarina</taxon>
    </lineage>
</organism>
<dbReference type="PANTHER" id="PTHR19211">
    <property type="entry name" value="ATP-BINDING TRANSPORT PROTEIN-RELATED"/>
    <property type="match status" value="1"/>
</dbReference>
<reference evidence="7" key="1">
    <citation type="journal article" date="2018" name="Front. Microbiol.">
        <title>Genome-Based Analysis Reveals the Taxonomy and Diversity of the Family Idiomarinaceae.</title>
        <authorList>
            <person name="Liu Y."/>
            <person name="Lai Q."/>
            <person name="Shao Z."/>
        </authorList>
    </citation>
    <scope>NUCLEOTIDE SEQUENCE [LARGE SCALE GENOMIC DNA]</scope>
    <source>
        <strain evidence="7">c121</strain>
    </source>
</reference>
<feature type="region of interest" description="Disordered" evidence="4">
    <location>
        <begin position="256"/>
        <end position="300"/>
    </location>
</feature>
<feature type="compositionally biased region" description="Low complexity" evidence="4">
    <location>
        <begin position="256"/>
        <end position="269"/>
    </location>
</feature>
<evidence type="ECO:0000313" key="7">
    <source>
        <dbReference type="Proteomes" id="UP000287022"/>
    </source>
</evidence>
<evidence type="ECO:0000313" key="6">
    <source>
        <dbReference type="EMBL" id="RUO72537.1"/>
    </source>
</evidence>
<dbReference type="PROSITE" id="PS50893">
    <property type="entry name" value="ABC_TRANSPORTER_2"/>
    <property type="match status" value="1"/>
</dbReference>
<feature type="domain" description="ABC transporter" evidence="5">
    <location>
        <begin position="4"/>
        <end position="239"/>
    </location>
</feature>
<dbReference type="AlphaFoldDB" id="A0A432Z3S5"/>
<evidence type="ECO:0000259" key="5">
    <source>
        <dbReference type="PROSITE" id="PS50893"/>
    </source>
</evidence>
<dbReference type="EMBL" id="PIQE01000002">
    <property type="protein sequence ID" value="RUO72537.1"/>
    <property type="molecule type" value="Genomic_DNA"/>
</dbReference>
<dbReference type="InterPro" id="IPR050611">
    <property type="entry name" value="ABCF"/>
</dbReference>
<dbReference type="Gene3D" id="3.40.50.300">
    <property type="entry name" value="P-loop containing nucleotide triphosphate hydrolases"/>
    <property type="match status" value="2"/>
</dbReference>
<dbReference type="InterPro" id="IPR027417">
    <property type="entry name" value="P-loop_NTPase"/>
</dbReference>
<dbReference type="SUPFAM" id="SSF52540">
    <property type="entry name" value="P-loop containing nucleoside triphosphate hydrolases"/>
    <property type="match status" value="2"/>
</dbReference>
<evidence type="ECO:0000256" key="3">
    <source>
        <dbReference type="ARBA" id="ARBA00022840"/>
    </source>
</evidence>
<keyword evidence="3 6" id="KW-0067">ATP-binding</keyword>
<dbReference type="PANTHER" id="PTHR19211:SF6">
    <property type="entry name" value="BLL7188 PROTEIN"/>
    <property type="match status" value="1"/>
</dbReference>
<gene>
    <name evidence="6" type="ORF">CWI80_08275</name>
</gene>
<dbReference type="Pfam" id="PF00005">
    <property type="entry name" value="ABC_tran"/>
    <property type="match status" value="2"/>
</dbReference>
<name>A0A432Z3S5_9GAMM</name>
<accession>A0A432Z3S5</accession>
<dbReference type="SMART" id="SM00382">
    <property type="entry name" value="AAA"/>
    <property type="match status" value="2"/>
</dbReference>